<dbReference type="HOGENOM" id="CLU_2184274_0_0_1"/>
<protein>
    <submittedName>
        <fullName evidence="1">Uncharacterized protein</fullName>
    </submittedName>
</protein>
<dbReference type="OrthoDB" id="3055037at2759"/>
<accession>A0A0D0AX93</accession>
<gene>
    <name evidence="1" type="ORF">GYMLUDRAFT_878958</name>
</gene>
<evidence type="ECO:0000313" key="2">
    <source>
        <dbReference type="Proteomes" id="UP000053593"/>
    </source>
</evidence>
<dbReference type="Proteomes" id="UP000053593">
    <property type="component" value="Unassembled WGS sequence"/>
</dbReference>
<evidence type="ECO:0000313" key="1">
    <source>
        <dbReference type="EMBL" id="KIK55240.1"/>
    </source>
</evidence>
<reference evidence="1 2" key="1">
    <citation type="submission" date="2014-04" db="EMBL/GenBank/DDBJ databases">
        <title>Evolutionary Origins and Diversification of the Mycorrhizal Mutualists.</title>
        <authorList>
            <consortium name="DOE Joint Genome Institute"/>
            <consortium name="Mycorrhizal Genomics Consortium"/>
            <person name="Kohler A."/>
            <person name="Kuo A."/>
            <person name="Nagy L.G."/>
            <person name="Floudas D."/>
            <person name="Copeland A."/>
            <person name="Barry K.W."/>
            <person name="Cichocki N."/>
            <person name="Veneault-Fourrey C."/>
            <person name="LaButti K."/>
            <person name="Lindquist E.A."/>
            <person name="Lipzen A."/>
            <person name="Lundell T."/>
            <person name="Morin E."/>
            <person name="Murat C."/>
            <person name="Riley R."/>
            <person name="Ohm R."/>
            <person name="Sun H."/>
            <person name="Tunlid A."/>
            <person name="Henrissat B."/>
            <person name="Grigoriev I.V."/>
            <person name="Hibbett D.S."/>
            <person name="Martin F."/>
        </authorList>
    </citation>
    <scope>NUCLEOTIDE SEQUENCE [LARGE SCALE GENOMIC DNA]</scope>
    <source>
        <strain evidence="1 2">FD-317 M1</strain>
    </source>
</reference>
<name>A0A0D0AX93_9AGAR</name>
<dbReference type="EMBL" id="KN834808">
    <property type="protein sequence ID" value="KIK55240.1"/>
    <property type="molecule type" value="Genomic_DNA"/>
</dbReference>
<keyword evidence="2" id="KW-1185">Reference proteome</keyword>
<sequence>MLSLHSIPSALDSPQYSDLPLLALDRFIRFTRHLKMEICFDLEDCDTPPPHLHIYLSEFLPNELELTLSMVAGLWPSLRKYIWLLPQPHFSEEEYFLFDKHGSKNGKTP</sequence>
<dbReference type="AlphaFoldDB" id="A0A0D0AX93"/>
<organism evidence="1 2">
    <name type="scientific">Collybiopsis luxurians FD-317 M1</name>
    <dbReference type="NCBI Taxonomy" id="944289"/>
    <lineage>
        <taxon>Eukaryota</taxon>
        <taxon>Fungi</taxon>
        <taxon>Dikarya</taxon>
        <taxon>Basidiomycota</taxon>
        <taxon>Agaricomycotina</taxon>
        <taxon>Agaricomycetes</taxon>
        <taxon>Agaricomycetidae</taxon>
        <taxon>Agaricales</taxon>
        <taxon>Marasmiineae</taxon>
        <taxon>Omphalotaceae</taxon>
        <taxon>Collybiopsis</taxon>
        <taxon>Collybiopsis luxurians</taxon>
    </lineage>
</organism>
<proteinExistence type="predicted"/>